<sequence length="106" mass="12065">MSRKRKAAPSVAGPVDYERACKELTKVLARLTKGGNGEPSKQVYFDEVWLADRWNVSEKLIQKMRYDATGPQVTRFGTAVRYRLRDIVAFEKSSREMPAISEEIIA</sequence>
<dbReference type="AlphaFoldDB" id="A0A1T5FQ15"/>
<name>A0A1T5FQ15_9SPHN</name>
<dbReference type="EMBL" id="FUYM01000010">
    <property type="protein sequence ID" value="SKB98227.1"/>
    <property type="molecule type" value="Genomic_DNA"/>
</dbReference>
<evidence type="ECO:0000313" key="2">
    <source>
        <dbReference type="Proteomes" id="UP000189818"/>
    </source>
</evidence>
<gene>
    <name evidence="1" type="ORF">SAMN06295920_110127</name>
</gene>
<dbReference type="Proteomes" id="UP000189818">
    <property type="component" value="Unassembled WGS sequence"/>
</dbReference>
<keyword evidence="2" id="KW-1185">Reference proteome</keyword>
<evidence type="ECO:0000313" key="1">
    <source>
        <dbReference type="EMBL" id="SKB98227.1"/>
    </source>
</evidence>
<reference evidence="2" key="1">
    <citation type="submission" date="2017-02" db="EMBL/GenBank/DDBJ databases">
        <authorList>
            <person name="Varghese N."/>
            <person name="Submissions S."/>
        </authorList>
    </citation>
    <scope>NUCLEOTIDE SEQUENCE [LARGE SCALE GENOMIC DNA]</scope>
    <source>
        <strain evidence="2">UM2</strain>
    </source>
</reference>
<accession>A0A1T5FQ15</accession>
<protein>
    <recommendedName>
        <fullName evidence="3">DNA-binding protein</fullName>
    </recommendedName>
</protein>
<proteinExistence type="predicted"/>
<evidence type="ECO:0008006" key="3">
    <source>
        <dbReference type="Google" id="ProtNLM"/>
    </source>
</evidence>
<organism evidence="1 2">
    <name type="scientific">Rhizorhabdus histidinilytica</name>
    <dbReference type="NCBI Taxonomy" id="439228"/>
    <lineage>
        <taxon>Bacteria</taxon>
        <taxon>Pseudomonadati</taxon>
        <taxon>Pseudomonadota</taxon>
        <taxon>Alphaproteobacteria</taxon>
        <taxon>Sphingomonadales</taxon>
        <taxon>Sphingomonadaceae</taxon>
        <taxon>Rhizorhabdus</taxon>
    </lineage>
</organism>